<gene>
    <name evidence="2" type="ORF">MCC10044_0244</name>
</gene>
<evidence type="ECO:0000313" key="3">
    <source>
        <dbReference type="Proteomes" id="UP000293319"/>
    </source>
</evidence>
<proteinExistence type="predicted"/>
<dbReference type="Gene3D" id="1.10.30.50">
    <property type="match status" value="1"/>
</dbReference>
<dbReference type="Gene3D" id="3.40.50.300">
    <property type="entry name" value="P-loop containing nucleotide triphosphate hydrolases"/>
    <property type="match status" value="1"/>
</dbReference>
<dbReference type="SMART" id="SM00507">
    <property type="entry name" value="HNHc"/>
    <property type="match status" value="1"/>
</dbReference>
<keyword evidence="2" id="KW-0540">Nuclease</keyword>
<sequence>MPARKDRQRVPPAIAAVVIERWGNECWLDMPGCRHVSDTTDHIVPDRAGGPTIPANLRRACKHCNSLRQDRTLNHYGANIHAVIGPPGGGKTTYVDLHRGPGAVVLDFDGMCSALTSGIGTGHEPRQWVRDMATGMWYGAYRHAVRVTEPIDVWLVKTMPSTPRSPRLLDEWISLDYDIIVCDPGKAEVMDRLEARGGDVRGERRAAAQWYRAGISQDRIDARLTARRSRLAALGLATGAATASDSPESARPGW</sequence>
<accession>A0AB74HDI3</accession>
<feature type="domain" description="HNH nuclease" evidence="1">
    <location>
        <begin position="13"/>
        <end position="66"/>
    </location>
</feature>
<dbReference type="CDD" id="cd00085">
    <property type="entry name" value="HNHc"/>
    <property type="match status" value="1"/>
</dbReference>
<protein>
    <submittedName>
        <fullName evidence="2">HNH endonuclease</fullName>
    </submittedName>
</protein>
<evidence type="ECO:0000259" key="1">
    <source>
        <dbReference type="SMART" id="SM00507"/>
    </source>
</evidence>
<dbReference type="GO" id="GO:0004519">
    <property type="term" value="F:endonuclease activity"/>
    <property type="evidence" value="ECO:0007669"/>
    <property type="project" value="UniProtKB-KW"/>
</dbReference>
<keyword evidence="2" id="KW-0378">Hydrolase</keyword>
<dbReference type="Pfam" id="PF01844">
    <property type="entry name" value="HNH"/>
    <property type="match status" value="1"/>
</dbReference>
<dbReference type="InterPro" id="IPR003615">
    <property type="entry name" value="HNH_nuc"/>
</dbReference>
<evidence type="ECO:0000313" key="2">
    <source>
        <dbReference type="EMBL" id="TCE46323.1"/>
    </source>
</evidence>
<organism evidence="2 3">
    <name type="scientific">Bifidobacterium longum subsp. longum</name>
    <dbReference type="NCBI Taxonomy" id="1679"/>
    <lineage>
        <taxon>Bacteria</taxon>
        <taxon>Bacillati</taxon>
        <taxon>Actinomycetota</taxon>
        <taxon>Actinomycetes</taxon>
        <taxon>Bifidobacteriales</taxon>
        <taxon>Bifidobacteriaceae</taxon>
        <taxon>Bifidobacterium</taxon>
    </lineage>
</organism>
<reference evidence="2 3" key="1">
    <citation type="journal article" date="2018" name="Sci. Rep.">
        <title>Genomic diversity and distribution of Bifidobacterium longum subsp. longum across the human lifespan.</title>
        <authorList>
            <person name="Odamaki T."/>
            <person name="Bottacini F."/>
            <person name="Kato K."/>
            <person name="Mitsuyama E."/>
            <person name="Yoshida K."/>
            <person name="Horigome A."/>
            <person name="Xiao J.Z."/>
            <person name="van Sinderen D."/>
        </authorList>
    </citation>
    <scope>NUCLEOTIDE SEQUENCE [LARGE SCALE GENOMIC DNA]</scope>
    <source>
        <strain evidence="2 3">MCC10044</strain>
    </source>
</reference>
<dbReference type="GO" id="GO:0003676">
    <property type="term" value="F:nucleic acid binding"/>
    <property type="evidence" value="ECO:0007669"/>
    <property type="project" value="InterPro"/>
</dbReference>
<dbReference type="InterPro" id="IPR027417">
    <property type="entry name" value="P-loop_NTPase"/>
</dbReference>
<dbReference type="EMBL" id="SHQV01000004">
    <property type="protein sequence ID" value="TCE46323.1"/>
    <property type="molecule type" value="Genomic_DNA"/>
</dbReference>
<comment type="caution">
    <text evidence="2">The sequence shown here is derived from an EMBL/GenBank/DDBJ whole genome shotgun (WGS) entry which is preliminary data.</text>
</comment>
<dbReference type="SUPFAM" id="SSF52540">
    <property type="entry name" value="P-loop containing nucleoside triphosphate hydrolases"/>
    <property type="match status" value="1"/>
</dbReference>
<dbReference type="GO" id="GO:0008270">
    <property type="term" value="F:zinc ion binding"/>
    <property type="evidence" value="ECO:0007669"/>
    <property type="project" value="InterPro"/>
</dbReference>
<dbReference type="InterPro" id="IPR002711">
    <property type="entry name" value="HNH"/>
</dbReference>
<name>A0AB74HDI3_BIFLL</name>
<dbReference type="Proteomes" id="UP000293319">
    <property type="component" value="Unassembled WGS sequence"/>
</dbReference>
<dbReference type="AlphaFoldDB" id="A0AB74HDI3"/>
<keyword evidence="2" id="KW-0255">Endonuclease</keyword>